<evidence type="ECO:0000256" key="8">
    <source>
        <dbReference type="ARBA" id="ARBA00023125"/>
    </source>
</evidence>
<evidence type="ECO:0000256" key="4">
    <source>
        <dbReference type="ARBA" id="ARBA00022741"/>
    </source>
</evidence>
<dbReference type="Pfam" id="PF00772">
    <property type="entry name" value="DnaB"/>
    <property type="match status" value="1"/>
</dbReference>
<evidence type="ECO:0000256" key="10">
    <source>
        <dbReference type="ARBA" id="ARBA00044969"/>
    </source>
</evidence>
<evidence type="ECO:0000256" key="12">
    <source>
        <dbReference type="SAM" id="MobiDB-lite"/>
    </source>
</evidence>
<keyword evidence="5" id="KW-0378">Hydrolase</keyword>
<dbReference type="AlphaFoldDB" id="A0A381RI47"/>
<evidence type="ECO:0000256" key="3">
    <source>
        <dbReference type="ARBA" id="ARBA00022705"/>
    </source>
</evidence>
<dbReference type="SUPFAM" id="SSF52540">
    <property type="entry name" value="P-loop containing nucleoside triphosphate hydrolases"/>
    <property type="match status" value="1"/>
</dbReference>
<dbReference type="GO" id="GO:0005829">
    <property type="term" value="C:cytosol"/>
    <property type="evidence" value="ECO:0007669"/>
    <property type="project" value="TreeGrafter"/>
</dbReference>
<dbReference type="PANTHER" id="PTHR30153">
    <property type="entry name" value="REPLICATIVE DNA HELICASE DNAB"/>
    <property type="match status" value="1"/>
</dbReference>
<sequence>MPESVPEIREDPTSRLKVPPHSVEAEQSVLGALMLNNEAWFNVADKIEARDFYRAAHQIIFEVMAELANDNQPLDAVTLSEALQSRGLIDKAGGNVYLAELVESVPGASNIVAYADIVRERSTLRQLIQTAANISDSAFLPEGRKAADVLDAAEQAVFQIAEGRLKEGGPQPVVSLLTDAVNRIETLFRTQDPITGLATGYHDLDRMTAGLQKSDLIIVASRPAMGKTSLALNFAEHAIMQEGEGAVLFFSLEQPAEQLIFRMLSSLGHIDQTRMRTGQLSDDDWPRFTSAVSQLKDRALYIDDTAALSPNDIRTRARRVSRETGGLKMIVVDYMQLMISSEKHENRASEITEISRTLKAIAKEMRCPLVALSQLNRSLENRPDKRPHMSDLRESGAIEQDADVIFFIYRDEVYNEDSPDKGLAEIIISKQRNGPIGMVRLTFIGNLTKFENYTATDSHDAFAQ</sequence>
<evidence type="ECO:0000256" key="5">
    <source>
        <dbReference type="ARBA" id="ARBA00022801"/>
    </source>
</evidence>
<dbReference type="Gene3D" id="1.10.860.10">
    <property type="entry name" value="DNAb Helicase, Chain A"/>
    <property type="match status" value="1"/>
</dbReference>
<keyword evidence="6" id="KW-0347">Helicase</keyword>
<dbReference type="FunFam" id="1.10.860.10:FF:000001">
    <property type="entry name" value="Replicative DNA helicase"/>
    <property type="match status" value="1"/>
</dbReference>
<dbReference type="InterPro" id="IPR007694">
    <property type="entry name" value="DNA_helicase_DnaB-like_C"/>
</dbReference>
<feature type="domain" description="SF4 helicase" evidence="13">
    <location>
        <begin position="190"/>
        <end position="457"/>
    </location>
</feature>
<comment type="catalytic activity">
    <reaction evidence="11">
        <text>ATP + H2O = ADP + phosphate + H(+)</text>
        <dbReference type="Rhea" id="RHEA:13065"/>
        <dbReference type="ChEBI" id="CHEBI:15377"/>
        <dbReference type="ChEBI" id="CHEBI:15378"/>
        <dbReference type="ChEBI" id="CHEBI:30616"/>
        <dbReference type="ChEBI" id="CHEBI:43474"/>
        <dbReference type="ChEBI" id="CHEBI:456216"/>
        <dbReference type="EC" id="5.6.2.3"/>
    </reaction>
</comment>
<name>A0A381RI47_9ZZZZ</name>
<dbReference type="GO" id="GO:0006269">
    <property type="term" value="P:DNA replication, synthesis of primer"/>
    <property type="evidence" value="ECO:0007669"/>
    <property type="project" value="UniProtKB-KW"/>
</dbReference>
<evidence type="ECO:0000259" key="13">
    <source>
        <dbReference type="PROSITE" id="PS51199"/>
    </source>
</evidence>
<keyword evidence="7" id="KW-0067">ATP-binding</keyword>
<dbReference type="SUPFAM" id="SSF48024">
    <property type="entry name" value="N-terminal domain of DnaB helicase"/>
    <property type="match status" value="1"/>
</dbReference>
<dbReference type="PROSITE" id="PS51199">
    <property type="entry name" value="SF4_HELICASE"/>
    <property type="match status" value="1"/>
</dbReference>
<dbReference type="EC" id="5.6.2.3" evidence="10"/>
<keyword evidence="3" id="KW-0235">DNA replication</keyword>
<accession>A0A381RI47</accession>
<keyword evidence="9" id="KW-0413">Isomerase</keyword>
<dbReference type="InterPro" id="IPR036185">
    <property type="entry name" value="DNA_heli_DnaB-like_N_sf"/>
</dbReference>
<reference evidence="14" key="1">
    <citation type="submission" date="2018-05" db="EMBL/GenBank/DDBJ databases">
        <authorList>
            <person name="Lanie J.A."/>
            <person name="Ng W.-L."/>
            <person name="Kazmierczak K.M."/>
            <person name="Andrzejewski T.M."/>
            <person name="Davidsen T.M."/>
            <person name="Wayne K.J."/>
            <person name="Tettelin H."/>
            <person name="Glass J.I."/>
            <person name="Rusch D."/>
            <person name="Podicherti R."/>
            <person name="Tsui H.-C.T."/>
            <person name="Winkler M.E."/>
        </authorList>
    </citation>
    <scope>NUCLEOTIDE SEQUENCE</scope>
</reference>
<proteinExistence type="inferred from homology"/>
<evidence type="ECO:0000256" key="9">
    <source>
        <dbReference type="ARBA" id="ARBA00023235"/>
    </source>
</evidence>
<feature type="region of interest" description="Disordered" evidence="12">
    <location>
        <begin position="1"/>
        <end position="21"/>
    </location>
</feature>
<dbReference type="GO" id="GO:0005524">
    <property type="term" value="F:ATP binding"/>
    <property type="evidence" value="ECO:0007669"/>
    <property type="project" value="UniProtKB-KW"/>
</dbReference>
<dbReference type="FunFam" id="3.40.50.300:FF:000076">
    <property type="entry name" value="Replicative DNA helicase"/>
    <property type="match status" value="1"/>
</dbReference>
<keyword evidence="2" id="KW-0639">Primosome</keyword>
<dbReference type="EMBL" id="UINC01001910">
    <property type="protein sequence ID" value="SUZ90618.1"/>
    <property type="molecule type" value="Genomic_DNA"/>
</dbReference>
<dbReference type="Gene3D" id="3.40.50.300">
    <property type="entry name" value="P-loop containing nucleotide triphosphate hydrolases"/>
    <property type="match status" value="1"/>
</dbReference>
<keyword evidence="8" id="KW-0238">DNA-binding</keyword>
<dbReference type="NCBIfam" id="NF004384">
    <property type="entry name" value="PRK05748.1"/>
    <property type="match status" value="1"/>
</dbReference>
<evidence type="ECO:0000256" key="1">
    <source>
        <dbReference type="ARBA" id="ARBA00008428"/>
    </source>
</evidence>
<dbReference type="GO" id="GO:0042802">
    <property type="term" value="F:identical protein binding"/>
    <property type="evidence" value="ECO:0007669"/>
    <property type="project" value="UniProtKB-ARBA"/>
</dbReference>
<dbReference type="NCBIfam" id="TIGR00665">
    <property type="entry name" value="DnaB"/>
    <property type="match status" value="1"/>
</dbReference>
<dbReference type="InterPro" id="IPR016136">
    <property type="entry name" value="DNA_helicase_N/primase_C"/>
</dbReference>
<feature type="compositionally biased region" description="Basic and acidic residues" evidence="12">
    <location>
        <begin position="1"/>
        <end position="14"/>
    </location>
</feature>
<dbReference type="PANTHER" id="PTHR30153:SF2">
    <property type="entry name" value="REPLICATIVE DNA HELICASE"/>
    <property type="match status" value="1"/>
</dbReference>
<gene>
    <name evidence="14" type="ORF">METZ01_LOCUS43472</name>
</gene>
<evidence type="ECO:0000256" key="7">
    <source>
        <dbReference type="ARBA" id="ARBA00022840"/>
    </source>
</evidence>
<dbReference type="GO" id="GO:1990077">
    <property type="term" value="C:primosome complex"/>
    <property type="evidence" value="ECO:0007669"/>
    <property type="project" value="UniProtKB-KW"/>
</dbReference>
<dbReference type="InterPro" id="IPR007692">
    <property type="entry name" value="DNA_helicase_DnaB"/>
</dbReference>
<dbReference type="GO" id="GO:0016787">
    <property type="term" value="F:hydrolase activity"/>
    <property type="evidence" value="ECO:0007669"/>
    <property type="project" value="UniProtKB-KW"/>
</dbReference>
<dbReference type="InterPro" id="IPR027417">
    <property type="entry name" value="P-loop_NTPase"/>
</dbReference>
<keyword evidence="4" id="KW-0547">Nucleotide-binding</keyword>
<evidence type="ECO:0000256" key="2">
    <source>
        <dbReference type="ARBA" id="ARBA00022515"/>
    </source>
</evidence>
<protein>
    <recommendedName>
        <fullName evidence="10">DNA 5'-3' helicase</fullName>
        <ecNumber evidence="10">5.6.2.3</ecNumber>
    </recommendedName>
</protein>
<dbReference type="Pfam" id="PF03796">
    <property type="entry name" value="DnaB_C"/>
    <property type="match status" value="1"/>
</dbReference>
<dbReference type="InterPro" id="IPR007693">
    <property type="entry name" value="DNA_helicase_DnaB-like_N"/>
</dbReference>
<dbReference type="CDD" id="cd00984">
    <property type="entry name" value="DnaB_C"/>
    <property type="match status" value="1"/>
</dbReference>
<evidence type="ECO:0000313" key="14">
    <source>
        <dbReference type="EMBL" id="SUZ90618.1"/>
    </source>
</evidence>
<dbReference type="GO" id="GO:0043139">
    <property type="term" value="F:5'-3' DNA helicase activity"/>
    <property type="evidence" value="ECO:0007669"/>
    <property type="project" value="UniProtKB-EC"/>
</dbReference>
<evidence type="ECO:0000256" key="11">
    <source>
        <dbReference type="ARBA" id="ARBA00048954"/>
    </source>
</evidence>
<evidence type="ECO:0000256" key="6">
    <source>
        <dbReference type="ARBA" id="ARBA00022806"/>
    </source>
</evidence>
<organism evidence="14">
    <name type="scientific">marine metagenome</name>
    <dbReference type="NCBI Taxonomy" id="408172"/>
    <lineage>
        <taxon>unclassified sequences</taxon>
        <taxon>metagenomes</taxon>
        <taxon>ecological metagenomes</taxon>
    </lineage>
</organism>
<comment type="similarity">
    <text evidence="1">Belongs to the helicase family. DnaB subfamily.</text>
</comment>
<dbReference type="GO" id="GO:0003677">
    <property type="term" value="F:DNA binding"/>
    <property type="evidence" value="ECO:0007669"/>
    <property type="project" value="UniProtKB-KW"/>
</dbReference>